<gene>
    <name evidence="2" type="ORF">AVDCRST_MAG13-1469</name>
</gene>
<feature type="non-terminal residue" evidence="2">
    <location>
        <position position="140"/>
    </location>
</feature>
<dbReference type="AlphaFoldDB" id="A0A6J4RZS5"/>
<accession>A0A6J4RZS5</accession>
<feature type="compositionally biased region" description="Low complexity" evidence="1">
    <location>
        <begin position="43"/>
        <end position="55"/>
    </location>
</feature>
<feature type="region of interest" description="Disordered" evidence="1">
    <location>
        <begin position="1"/>
        <end position="140"/>
    </location>
</feature>
<feature type="compositionally biased region" description="Basic and acidic residues" evidence="1">
    <location>
        <begin position="18"/>
        <end position="35"/>
    </location>
</feature>
<dbReference type="EMBL" id="CADCVO010000228">
    <property type="protein sequence ID" value="CAA9486249.1"/>
    <property type="molecule type" value="Genomic_DNA"/>
</dbReference>
<sequence length="140" mass="15549">GHHDGRRPLRRRARRRLPRDGRRARLRLARHDDPAPGHGGPPLGRAAHGAAHLPPGRLPLRHRRVQGRHARAPGLVPEPRGEPRDRDPGPRRADPRPHDGGRGRRARAPVEAHDRGLARLRRLSAQDGPPDPDRGARAPL</sequence>
<feature type="non-terminal residue" evidence="2">
    <location>
        <position position="1"/>
    </location>
</feature>
<evidence type="ECO:0000256" key="1">
    <source>
        <dbReference type="SAM" id="MobiDB-lite"/>
    </source>
</evidence>
<name>A0A6J4RZS5_9ACTN</name>
<feature type="compositionally biased region" description="Basic and acidic residues" evidence="1">
    <location>
        <begin position="79"/>
        <end position="117"/>
    </location>
</feature>
<evidence type="ECO:0000313" key="2">
    <source>
        <dbReference type="EMBL" id="CAA9486249.1"/>
    </source>
</evidence>
<reference evidence="2" key="1">
    <citation type="submission" date="2020-02" db="EMBL/GenBank/DDBJ databases">
        <authorList>
            <person name="Meier V. D."/>
        </authorList>
    </citation>
    <scope>NUCLEOTIDE SEQUENCE</scope>
    <source>
        <strain evidence="2">AVDCRST_MAG13</strain>
    </source>
</reference>
<organism evidence="2">
    <name type="scientific">uncultured Solirubrobacteraceae bacterium</name>
    <dbReference type="NCBI Taxonomy" id="1162706"/>
    <lineage>
        <taxon>Bacteria</taxon>
        <taxon>Bacillati</taxon>
        <taxon>Actinomycetota</taxon>
        <taxon>Thermoleophilia</taxon>
        <taxon>Solirubrobacterales</taxon>
        <taxon>Solirubrobacteraceae</taxon>
        <taxon>environmental samples</taxon>
    </lineage>
</organism>
<proteinExistence type="predicted"/>
<feature type="compositionally biased region" description="Basic residues" evidence="1">
    <location>
        <begin position="8"/>
        <end position="17"/>
    </location>
</feature>
<feature type="compositionally biased region" description="Basic residues" evidence="1">
    <location>
        <begin position="59"/>
        <end position="71"/>
    </location>
</feature>
<feature type="compositionally biased region" description="Basic and acidic residues" evidence="1">
    <location>
        <begin position="131"/>
        <end position="140"/>
    </location>
</feature>
<protein>
    <submittedName>
        <fullName evidence="2">Uncharacterized protein</fullName>
    </submittedName>
</protein>